<proteinExistence type="inferred from homology"/>
<evidence type="ECO:0000259" key="11">
    <source>
        <dbReference type="Pfam" id="PF00562"/>
    </source>
</evidence>
<dbReference type="Pfam" id="PF04565">
    <property type="entry name" value="RNA_pol_Rpb2_3"/>
    <property type="match status" value="1"/>
</dbReference>
<evidence type="ECO:0000259" key="15">
    <source>
        <dbReference type="Pfam" id="PF04565"/>
    </source>
</evidence>
<dbReference type="Pfam" id="PF04561">
    <property type="entry name" value="RNA_pol_Rpb2_2"/>
    <property type="match status" value="2"/>
</dbReference>
<dbReference type="InterPro" id="IPR007641">
    <property type="entry name" value="RNA_pol_Rpb2_7"/>
</dbReference>
<dbReference type="Gene3D" id="3.90.1110.10">
    <property type="entry name" value="RNA polymerase Rpb2, domain 2"/>
    <property type="match status" value="1"/>
</dbReference>
<feature type="domain" description="RNA polymerase Rpb2" evidence="13">
    <location>
        <begin position="161"/>
        <end position="232"/>
    </location>
</feature>
<evidence type="ECO:0000256" key="1">
    <source>
        <dbReference type="ARBA" id="ARBA00007616"/>
    </source>
</evidence>
<dbReference type="InterPro" id="IPR007120">
    <property type="entry name" value="DNA-dir_RNAP_su2_dom"/>
</dbReference>
<dbReference type="Gene3D" id="2.40.50.100">
    <property type="match status" value="1"/>
</dbReference>
<feature type="domain" description="DNA-directed RNA polymerase beta subunit external 1" evidence="16">
    <location>
        <begin position="603"/>
        <end position="668"/>
    </location>
</feature>
<evidence type="ECO:0000259" key="14">
    <source>
        <dbReference type="Pfam" id="PF04563"/>
    </source>
</evidence>
<reference evidence="17 18" key="1">
    <citation type="journal article" date="2015" name="J. Microbiol.">
        <title>Sphingosinicella ginsenosidimutans sp. nov., with ginsenoside converting activity.</title>
        <authorList>
            <person name="Kim J.K."/>
            <person name="Kang M.S."/>
            <person name="Park S.C."/>
            <person name="Kim K.M."/>
            <person name="Choi K."/>
            <person name="Yoon M.H."/>
            <person name="Im W.T."/>
        </authorList>
    </citation>
    <scope>NUCLEOTIDE SEQUENCE [LARGE SCALE GENOMIC DNA]</scope>
    <source>
        <strain evidence="17 18">BS-11</strain>
    </source>
</reference>
<dbReference type="NCBIfam" id="TIGR02013">
    <property type="entry name" value="rpoB"/>
    <property type="match status" value="1"/>
</dbReference>
<evidence type="ECO:0000256" key="2">
    <source>
        <dbReference type="ARBA" id="ARBA00009839"/>
    </source>
</evidence>
<dbReference type="OrthoDB" id="9803954at2"/>
<dbReference type="InterPro" id="IPR019462">
    <property type="entry name" value="DNA-dir_RNA_pol_bsu_external_1"/>
</dbReference>
<protein>
    <recommendedName>
        <fullName evidence="8 10">DNA-directed RNA polymerase subunit beta</fullName>
        <shortName evidence="8">RNAP subunit beta</shortName>
        <ecNumber evidence="8 10">2.7.7.6</ecNumber>
    </recommendedName>
    <alternativeName>
        <fullName evidence="8">RNA polymerase subunit beta</fullName>
    </alternativeName>
    <alternativeName>
        <fullName evidence="8">Transcriptase subunit beta</fullName>
    </alternativeName>
</protein>
<dbReference type="GO" id="GO:0006351">
    <property type="term" value="P:DNA-templated transcription"/>
    <property type="evidence" value="ECO:0007669"/>
    <property type="project" value="UniProtKB-UniRule"/>
</dbReference>
<dbReference type="Proteomes" id="UP000321249">
    <property type="component" value="Unassembled WGS sequence"/>
</dbReference>
<feature type="domain" description="RNA polymerase Rpb2" evidence="15">
    <location>
        <begin position="525"/>
        <end position="593"/>
    </location>
</feature>
<evidence type="ECO:0000256" key="5">
    <source>
        <dbReference type="ARBA" id="ARBA00022695"/>
    </source>
</evidence>
<evidence type="ECO:0000256" key="3">
    <source>
        <dbReference type="ARBA" id="ARBA00022478"/>
    </source>
</evidence>
<dbReference type="InterPro" id="IPR007644">
    <property type="entry name" value="RNA_pol_bsu_protrusion"/>
</dbReference>
<dbReference type="InterPro" id="IPR007121">
    <property type="entry name" value="RNA_pol_bsu_CS"/>
</dbReference>
<comment type="similarity">
    <text evidence="2">In the C-terminal section; belongs to the RNA polymerase beta' chain family.</text>
</comment>
<comment type="subunit">
    <text evidence="8 10">The RNAP catalytic core consists of 2 alpha, 1 beta, 1 beta' and 1 omega subunit. When a sigma factor is associated with the core the holoenzyme is formed, which can initiate transcription.</text>
</comment>
<gene>
    <name evidence="8 17" type="primary">rpoB</name>
    <name evidence="17" type="ORF">FRZ32_14695</name>
</gene>
<dbReference type="FunFam" id="3.90.1800.10:FF:000001">
    <property type="entry name" value="DNA-directed RNA polymerase subunit beta"/>
    <property type="match status" value="1"/>
</dbReference>
<dbReference type="InterPro" id="IPR007642">
    <property type="entry name" value="RNA_pol_Rpb2_2"/>
</dbReference>
<dbReference type="CDD" id="cd00653">
    <property type="entry name" value="RNA_pol_B_RPB2"/>
    <property type="match status" value="1"/>
</dbReference>
<dbReference type="GO" id="GO:0003677">
    <property type="term" value="F:DNA binding"/>
    <property type="evidence" value="ECO:0007669"/>
    <property type="project" value="UniProtKB-UniRule"/>
</dbReference>
<organism evidence="17 18">
    <name type="scientific">Allosphingosinicella ginsenosidimutans</name>
    <dbReference type="NCBI Taxonomy" id="1176539"/>
    <lineage>
        <taxon>Bacteria</taxon>
        <taxon>Pseudomonadati</taxon>
        <taxon>Pseudomonadota</taxon>
        <taxon>Alphaproteobacteria</taxon>
        <taxon>Sphingomonadales</taxon>
        <taxon>Sphingomonadaceae</taxon>
        <taxon>Allosphingosinicella</taxon>
    </lineage>
</organism>
<evidence type="ECO:0000259" key="12">
    <source>
        <dbReference type="Pfam" id="PF04560"/>
    </source>
</evidence>
<evidence type="ECO:0000259" key="16">
    <source>
        <dbReference type="Pfam" id="PF10385"/>
    </source>
</evidence>
<evidence type="ECO:0000256" key="6">
    <source>
        <dbReference type="ARBA" id="ARBA00023163"/>
    </source>
</evidence>
<name>A0A5C6TY42_9SPHN</name>
<sequence length="1385" mass="153844">MATKAAPDTRPTASKRIRKIFGNIHEVSEMPNLIEVQRESYEQFLRSRPQDGYVSGLEKTLRSVFPIRDFAGTAELDFVHYELEDPKYDTDECRQRGMTYAAPMRVTLRLIVFEVDPDTEARSVLDIKEQDVYMGDMPLMTKNGTFIINGTERVIVSQMHRSPGVLFDHDRGKTHASGKYLFAARVIPYRGSWLDFEFDAKDIVNVRIDRKRKLPVTALLHALDMSSEEILNTFYNRVIWVRGKDGWQVPFVAEQWRGNKPAFDIVDAKSGEVVFPAGQKISPRAANKAAKDGLTDLLIPTEEIFGRYSAYDLINEKTGEIYIEAGDEVSAENLEKLDKAGVDRIELLDIDHVNTGAWIRNTLKADKAEDRDQALSDIYRVMRPGEPPTRETAEALFAGLFFDPERYDLSAVGRVKLNMRLDLDADDTVTTLRKEDIVAVVKTLVDLKDGKGEIDDIDNLGNRRVRSVGELLENQYRVGLLRMERAVKERMSSVDVSTVMPNDLINAKPAVAAVREFFGSSQLSQFMDQTNPLSEVTHKRRVSALGPGGLTRERAGFEVRDVHPTHYGRICPIETPEGPNIGLINSLASFSRVNKYGFIETPYRKVVDGKVTNEVVYLSAMEEAKHTIAQANAELTKDGRFVEEIVSSRQAGEFLMAPRDQITLMDVSPKQLVSVAASLIPFLENDDANRALMGSNMQRQAVPLVRAEAPFVGTGMEETVARDSGAAIAARRTGVVDQVDAGRIVIRATEGVEAGKSGVDIYTLMKFQRSNQNTCINQRPLVKKGDLVRQGDVIADGPSTDLGELALGRNVLVAFMPWNGYNYEDSILISERIVKDDVFTSIHIEEFEVMARDTKLGPEDITRDIPNVGEEALRNLDEAGIVYIGAEVEPGDILVGKITPKGESPMTPEEKLLRAIFGEKASDVRDTSLRLPPGVAGTVVEVRVFNRHGIDIDDRTRAIQTEEKDRLRKDAEDERNILKRSTYARLREMLLGQVATAAPKGVKKGAEIDAEALDSVEPHEWWKFAVKDDAAQADLEAVRAQYDEAEGVIKRRLEDRIEKLERGDELPPGVLKMVKVFVAVKRKLQPGDKMAGRHGNKGVISRILPEEDMPFLEDGTPADIVLNPLGVPSRMNVGQIFETHLGWAARGLGKQVAALLEDIRHKGEGLESSDVKKVRATLKDIYGDAYAADIDARDDEQVMELASNLTNGVPMGTPVFDGAKEADVSAMLEKAGLDSSGQVDLYDGRTGDKFDRKVTVGYIYMLKLHHLVDDKIHARSIGPYSLVTQQPLGGKAQFGGQRFGEMEVWALQAYGAAYTLQEMLTVKSDDVIGRTKVYEAIVKGDDTFEAGIPESFNVLVKEMRSLGLNVELDSIDEPGDDEDFAEAAE</sequence>
<dbReference type="InterPro" id="IPR037034">
    <property type="entry name" value="RNA_pol_Rpb2_2_sf"/>
</dbReference>
<dbReference type="Pfam" id="PF04563">
    <property type="entry name" value="RNA_pol_Rpb2_1"/>
    <property type="match status" value="1"/>
</dbReference>
<dbReference type="InterPro" id="IPR037033">
    <property type="entry name" value="DNA-dir_RNAP_su2_hyb_sf"/>
</dbReference>
<evidence type="ECO:0000313" key="17">
    <source>
        <dbReference type="EMBL" id="TXC64781.1"/>
    </source>
</evidence>
<dbReference type="Gene3D" id="2.40.270.10">
    <property type="entry name" value="DNA-directed RNA polymerase, subunit 2, domain 6"/>
    <property type="match status" value="1"/>
</dbReference>
<dbReference type="InterPro" id="IPR007645">
    <property type="entry name" value="RNA_pol_Rpb2_3"/>
</dbReference>
<feature type="domain" description="DNA-directed RNA polymerase subunit 2 hybrid-binding" evidence="11">
    <location>
        <begin position="730"/>
        <end position="1293"/>
    </location>
</feature>
<dbReference type="InterPro" id="IPR014724">
    <property type="entry name" value="RNA_pol_RPB2_OB-fold"/>
</dbReference>
<comment type="function">
    <text evidence="8 10">DNA-dependent RNA polymerase catalyzes the transcription of DNA into RNA using the four ribonucleoside triphosphates as substrates.</text>
</comment>
<evidence type="ECO:0000256" key="7">
    <source>
        <dbReference type="ARBA" id="ARBA00048552"/>
    </source>
</evidence>
<dbReference type="InterPro" id="IPR042107">
    <property type="entry name" value="DNA-dir_RNA_pol_bsu_ext_1_sf"/>
</dbReference>
<feature type="domain" description="RNA polymerase Rpb2" evidence="13">
    <location>
        <begin position="359"/>
        <end position="466"/>
    </location>
</feature>
<keyword evidence="3 8" id="KW-0240">DNA-directed RNA polymerase</keyword>
<dbReference type="HAMAP" id="MF_01321">
    <property type="entry name" value="RNApol_bact_RpoB"/>
    <property type="match status" value="1"/>
</dbReference>
<evidence type="ECO:0000256" key="8">
    <source>
        <dbReference type="HAMAP-Rule" id="MF_01321"/>
    </source>
</evidence>
<dbReference type="GO" id="GO:0032549">
    <property type="term" value="F:ribonucleoside binding"/>
    <property type="evidence" value="ECO:0007669"/>
    <property type="project" value="InterPro"/>
</dbReference>
<comment type="similarity">
    <text evidence="8 9">Belongs to the RNA polymerase beta chain family.</text>
</comment>
<dbReference type="NCBIfam" id="NF001616">
    <property type="entry name" value="PRK00405.1"/>
    <property type="match status" value="1"/>
</dbReference>
<dbReference type="EMBL" id="VOQQ01000001">
    <property type="protein sequence ID" value="TXC64781.1"/>
    <property type="molecule type" value="Genomic_DNA"/>
</dbReference>
<dbReference type="PANTHER" id="PTHR20856">
    <property type="entry name" value="DNA-DIRECTED RNA POLYMERASE I SUBUNIT 2"/>
    <property type="match status" value="1"/>
</dbReference>
<keyword evidence="18" id="KW-1185">Reference proteome</keyword>
<dbReference type="EC" id="2.7.7.6" evidence="8 10"/>
<dbReference type="Gene3D" id="2.30.150.10">
    <property type="entry name" value="DNA-directed RNA polymerase, beta subunit, external 1 domain"/>
    <property type="match status" value="1"/>
</dbReference>
<comment type="caution">
    <text evidence="17">The sequence shown here is derived from an EMBL/GenBank/DDBJ whole genome shotgun (WGS) entry which is preliminary data.</text>
</comment>
<dbReference type="Gene3D" id="3.90.1800.10">
    <property type="entry name" value="RNA polymerase alpha subunit dimerisation domain"/>
    <property type="match status" value="1"/>
</dbReference>
<dbReference type="GO" id="GO:0000428">
    <property type="term" value="C:DNA-directed RNA polymerase complex"/>
    <property type="evidence" value="ECO:0007669"/>
    <property type="project" value="UniProtKB-KW"/>
</dbReference>
<feature type="domain" description="RNA polymerase Rpb2" evidence="12">
    <location>
        <begin position="1295"/>
        <end position="1368"/>
    </location>
</feature>
<keyword evidence="5 8" id="KW-0548">Nucleotidyltransferase</keyword>
<dbReference type="Pfam" id="PF10385">
    <property type="entry name" value="RNA_pol_Rpb2_45"/>
    <property type="match status" value="1"/>
</dbReference>
<evidence type="ECO:0000259" key="13">
    <source>
        <dbReference type="Pfam" id="PF04561"/>
    </source>
</evidence>
<dbReference type="Pfam" id="PF04560">
    <property type="entry name" value="RNA_pol_Rpb2_7"/>
    <property type="match status" value="1"/>
</dbReference>
<evidence type="ECO:0000256" key="4">
    <source>
        <dbReference type="ARBA" id="ARBA00022679"/>
    </source>
</evidence>
<comment type="similarity">
    <text evidence="1">In the N-terminal section; belongs to the RNA polymerase beta chain family.</text>
</comment>
<dbReference type="Gene3D" id="2.40.50.150">
    <property type="match status" value="1"/>
</dbReference>
<dbReference type="InterPro" id="IPR015712">
    <property type="entry name" value="DNA-dir_RNA_pol_su2"/>
</dbReference>
<dbReference type="SUPFAM" id="SSF64484">
    <property type="entry name" value="beta and beta-prime subunits of DNA dependent RNA-polymerase"/>
    <property type="match status" value="1"/>
</dbReference>
<evidence type="ECO:0000313" key="18">
    <source>
        <dbReference type="Proteomes" id="UP000321249"/>
    </source>
</evidence>
<keyword evidence="4 8" id="KW-0808">Transferase</keyword>
<comment type="catalytic activity">
    <reaction evidence="7 8 10">
        <text>RNA(n) + a ribonucleoside 5'-triphosphate = RNA(n+1) + diphosphate</text>
        <dbReference type="Rhea" id="RHEA:21248"/>
        <dbReference type="Rhea" id="RHEA-COMP:14527"/>
        <dbReference type="Rhea" id="RHEA-COMP:17342"/>
        <dbReference type="ChEBI" id="CHEBI:33019"/>
        <dbReference type="ChEBI" id="CHEBI:61557"/>
        <dbReference type="ChEBI" id="CHEBI:140395"/>
        <dbReference type="EC" id="2.7.7.6"/>
    </reaction>
</comment>
<dbReference type="PROSITE" id="PS01166">
    <property type="entry name" value="RNA_POL_BETA"/>
    <property type="match status" value="1"/>
</dbReference>
<dbReference type="GO" id="GO:0003899">
    <property type="term" value="F:DNA-directed RNA polymerase activity"/>
    <property type="evidence" value="ECO:0007669"/>
    <property type="project" value="UniProtKB-UniRule"/>
</dbReference>
<accession>A0A5C6TY42</accession>
<feature type="domain" description="RNA polymerase beta subunit protrusion" evidence="14">
    <location>
        <begin position="33"/>
        <end position="509"/>
    </location>
</feature>
<keyword evidence="6 8" id="KW-0804">Transcription</keyword>
<dbReference type="FunFam" id="2.40.50.100:FF:000006">
    <property type="entry name" value="DNA-directed RNA polymerase subunit beta"/>
    <property type="match status" value="1"/>
</dbReference>
<dbReference type="Gene3D" id="3.90.1100.10">
    <property type="match status" value="2"/>
</dbReference>
<dbReference type="InterPro" id="IPR010243">
    <property type="entry name" value="RNA_pol_bsu_bac"/>
</dbReference>
<evidence type="ECO:0000256" key="10">
    <source>
        <dbReference type="RuleBase" id="RU363031"/>
    </source>
</evidence>
<evidence type="ECO:0000256" key="9">
    <source>
        <dbReference type="RuleBase" id="RU000434"/>
    </source>
</evidence>
<dbReference type="Pfam" id="PF00562">
    <property type="entry name" value="RNA_pol_Rpb2_6"/>
    <property type="match status" value="1"/>
</dbReference>
<dbReference type="RefSeq" id="WP_147044204.1">
    <property type="nucleotide sequence ID" value="NZ_BAABIR010000001.1"/>
</dbReference>